<dbReference type="InterPro" id="IPR013740">
    <property type="entry name" value="Redoxin"/>
</dbReference>
<dbReference type="GO" id="GO:0017004">
    <property type="term" value="P:cytochrome complex assembly"/>
    <property type="evidence" value="ECO:0007669"/>
    <property type="project" value="UniProtKB-KW"/>
</dbReference>
<keyword evidence="3" id="KW-1015">Disulfide bond</keyword>
<proteinExistence type="predicted"/>
<dbReference type="Proteomes" id="UP000810252">
    <property type="component" value="Unassembled WGS sequence"/>
</dbReference>
<evidence type="ECO:0000256" key="3">
    <source>
        <dbReference type="ARBA" id="ARBA00023157"/>
    </source>
</evidence>
<dbReference type="Pfam" id="PF08534">
    <property type="entry name" value="Redoxin"/>
    <property type="match status" value="1"/>
</dbReference>
<protein>
    <submittedName>
        <fullName evidence="6">TlpA family protein disulfide reductase</fullName>
    </submittedName>
</protein>
<dbReference type="InterPro" id="IPR036249">
    <property type="entry name" value="Thioredoxin-like_sf"/>
</dbReference>
<evidence type="ECO:0000256" key="4">
    <source>
        <dbReference type="ARBA" id="ARBA00023284"/>
    </source>
</evidence>
<dbReference type="GO" id="GO:0016491">
    <property type="term" value="F:oxidoreductase activity"/>
    <property type="evidence" value="ECO:0007669"/>
    <property type="project" value="InterPro"/>
</dbReference>
<feature type="domain" description="Thioredoxin" evidence="5">
    <location>
        <begin position="181"/>
        <end position="323"/>
    </location>
</feature>
<comment type="subcellular location">
    <subcellularLocation>
        <location evidence="1">Cell envelope</location>
    </subcellularLocation>
</comment>
<dbReference type="PANTHER" id="PTHR42852">
    <property type="entry name" value="THIOL:DISULFIDE INTERCHANGE PROTEIN DSBE"/>
    <property type="match status" value="1"/>
</dbReference>
<evidence type="ECO:0000256" key="2">
    <source>
        <dbReference type="ARBA" id="ARBA00022748"/>
    </source>
</evidence>
<accession>A0A9D9HG83</accession>
<sequence length="324" mass="36128">MSYIFLQHCGPVSGFKAYRSYIDAEAGEFIARLDSIGNPGMKEFYLGEIRKKTSSYLFYYPYVAMNAGVDPFTDKEFEAYIAGDVCSSMTEEEFAEFFNGVASMVASVYSGLDLLKVVKAGERTTLDPARNNFAMTSLMLAFISAAANNNLEAAYSYYKSVCKEKGYTDQVDGLYRSAVVLVKGAEAPEIEFTDADGRIYTLADFKGKALYVDMWASWCGPCCAEIPHLAKLYKDLGPGSGIECISISIDEDRNDWLGKLDEEKPEWKQFIVTEKGQKQVANSYNIRSIPRFLLFDAQGRIVTVDAPRPSTPDVRKLLDELLTD</sequence>
<comment type="caution">
    <text evidence="6">The sequence shown here is derived from an EMBL/GenBank/DDBJ whole genome shotgun (WGS) entry which is preliminary data.</text>
</comment>
<dbReference type="SUPFAM" id="SSF52833">
    <property type="entry name" value="Thioredoxin-like"/>
    <property type="match status" value="1"/>
</dbReference>
<organism evidence="6 7">
    <name type="scientific">Candidatus Cryptobacteroides merdigallinarum</name>
    <dbReference type="NCBI Taxonomy" id="2840770"/>
    <lineage>
        <taxon>Bacteria</taxon>
        <taxon>Pseudomonadati</taxon>
        <taxon>Bacteroidota</taxon>
        <taxon>Bacteroidia</taxon>
        <taxon>Bacteroidales</taxon>
        <taxon>Candidatus Cryptobacteroides</taxon>
    </lineage>
</organism>
<reference evidence="6" key="1">
    <citation type="submission" date="2020-10" db="EMBL/GenBank/DDBJ databases">
        <authorList>
            <person name="Gilroy R."/>
        </authorList>
    </citation>
    <scope>NUCLEOTIDE SEQUENCE</scope>
    <source>
        <strain evidence="6">20514</strain>
    </source>
</reference>
<dbReference type="GO" id="GO:0030313">
    <property type="term" value="C:cell envelope"/>
    <property type="evidence" value="ECO:0007669"/>
    <property type="project" value="UniProtKB-SubCell"/>
</dbReference>
<evidence type="ECO:0000259" key="5">
    <source>
        <dbReference type="PROSITE" id="PS51352"/>
    </source>
</evidence>
<name>A0A9D9HG83_9BACT</name>
<gene>
    <name evidence="6" type="ORF">IAC29_05905</name>
</gene>
<dbReference type="PROSITE" id="PS51352">
    <property type="entry name" value="THIOREDOXIN_2"/>
    <property type="match status" value="1"/>
</dbReference>
<evidence type="ECO:0000313" key="6">
    <source>
        <dbReference type="EMBL" id="MBO8448787.1"/>
    </source>
</evidence>
<dbReference type="Gene3D" id="3.40.30.10">
    <property type="entry name" value="Glutaredoxin"/>
    <property type="match status" value="1"/>
</dbReference>
<keyword evidence="2" id="KW-0201">Cytochrome c-type biogenesis</keyword>
<dbReference type="PANTHER" id="PTHR42852:SF6">
    <property type="entry name" value="THIOL:DISULFIDE INTERCHANGE PROTEIN DSBE"/>
    <property type="match status" value="1"/>
</dbReference>
<reference evidence="6" key="2">
    <citation type="journal article" date="2021" name="PeerJ">
        <title>Extensive microbial diversity within the chicken gut microbiome revealed by metagenomics and culture.</title>
        <authorList>
            <person name="Gilroy R."/>
            <person name="Ravi A."/>
            <person name="Getino M."/>
            <person name="Pursley I."/>
            <person name="Horton D.L."/>
            <person name="Alikhan N.F."/>
            <person name="Baker D."/>
            <person name="Gharbi K."/>
            <person name="Hall N."/>
            <person name="Watson M."/>
            <person name="Adriaenssens E.M."/>
            <person name="Foster-Nyarko E."/>
            <person name="Jarju S."/>
            <person name="Secka A."/>
            <person name="Antonio M."/>
            <person name="Oren A."/>
            <person name="Chaudhuri R.R."/>
            <person name="La Ragione R."/>
            <person name="Hildebrand F."/>
            <person name="Pallen M.J."/>
        </authorList>
    </citation>
    <scope>NUCLEOTIDE SEQUENCE</scope>
    <source>
        <strain evidence="6">20514</strain>
    </source>
</reference>
<evidence type="ECO:0000313" key="7">
    <source>
        <dbReference type="Proteomes" id="UP000810252"/>
    </source>
</evidence>
<dbReference type="EMBL" id="JADIMQ010000084">
    <property type="protein sequence ID" value="MBO8448787.1"/>
    <property type="molecule type" value="Genomic_DNA"/>
</dbReference>
<dbReference type="InterPro" id="IPR013766">
    <property type="entry name" value="Thioredoxin_domain"/>
</dbReference>
<dbReference type="CDD" id="cd02966">
    <property type="entry name" value="TlpA_like_family"/>
    <property type="match status" value="1"/>
</dbReference>
<keyword evidence="4" id="KW-0676">Redox-active center</keyword>
<evidence type="ECO:0000256" key="1">
    <source>
        <dbReference type="ARBA" id="ARBA00004196"/>
    </source>
</evidence>
<dbReference type="InterPro" id="IPR050553">
    <property type="entry name" value="Thioredoxin_ResA/DsbE_sf"/>
</dbReference>
<dbReference type="AlphaFoldDB" id="A0A9D9HG83"/>